<dbReference type="InterPro" id="IPR009057">
    <property type="entry name" value="Homeodomain-like_sf"/>
</dbReference>
<proteinExistence type="predicted"/>
<dbReference type="GO" id="GO:0003677">
    <property type="term" value="F:DNA binding"/>
    <property type="evidence" value="ECO:0007669"/>
    <property type="project" value="UniProtKB-UniRule"/>
</dbReference>
<dbReference type="AlphaFoldDB" id="A0A841TSB7"/>
<dbReference type="Pfam" id="PF00440">
    <property type="entry name" value="TetR_N"/>
    <property type="match status" value="1"/>
</dbReference>
<comment type="caution">
    <text evidence="4">The sequence shown here is derived from an EMBL/GenBank/DDBJ whole genome shotgun (WGS) entry which is preliminary data.</text>
</comment>
<dbReference type="Gene3D" id="1.10.357.10">
    <property type="entry name" value="Tetracycline Repressor, domain 2"/>
    <property type="match status" value="1"/>
</dbReference>
<organism evidence="4 5">
    <name type="scientific">Cohnella xylanilytica</name>
    <dbReference type="NCBI Taxonomy" id="557555"/>
    <lineage>
        <taxon>Bacteria</taxon>
        <taxon>Bacillati</taxon>
        <taxon>Bacillota</taxon>
        <taxon>Bacilli</taxon>
        <taxon>Bacillales</taxon>
        <taxon>Paenibacillaceae</taxon>
        <taxon>Cohnella</taxon>
    </lineage>
</organism>
<dbReference type="RefSeq" id="WP_185134631.1">
    <property type="nucleotide sequence ID" value="NZ_BORM01000016.1"/>
</dbReference>
<evidence type="ECO:0000256" key="1">
    <source>
        <dbReference type="ARBA" id="ARBA00023125"/>
    </source>
</evidence>
<evidence type="ECO:0000259" key="3">
    <source>
        <dbReference type="PROSITE" id="PS50977"/>
    </source>
</evidence>
<keyword evidence="5" id="KW-1185">Reference proteome</keyword>
<feature type="DNA-binding region" description="H-T-H motif" evidence="2">
    <location>
        <begin position="39"/>
        <end position="58"/>
    </location>
</feature>
<dbReference type="EMBL" id="JACJVR010000013">
    <property type="protein sequence ID" value="MBB6690599.1"/>
    <property type="molecule type" value="Genomic_DNA"/>
</dbReference>
<feature type="domain" description="HTH tetR-type" evidence="3">
    <location>
        <begin position="16"/>
        <end position="76"/>
    </location>
</feature>
<keyword evidence="1 2" id="KW-0238">DNA-binding</keyword>
<dbReference type="InterPro" id="IPR050624">
    <property type="entry name" value="HTH-type_Tx_Regulator"/>
</dbReference>
<dbReference type="InterPro" id="IPR001647">
    <property type="entry name" value="HTH_TetR"/>
</dbReference>
<evidence type="ECO:0000313" key="5">
    <source>
        <dbReference type="Proteomes" id="UP000553776"/>
    </source>
</evidence>
<dbReference type="PROSITE" id="PS50977">
    <property type="entry name" value="HTH_TETR_2"/>
    <property type="match status" value="1"/>
</dbReference>
<dbReference type="PANTHER" id="PTHR43479">
    <property type="entry name" value="ACREF/ENVCD OPERON REPRESSOR-RELATED"/>
    <property type="match status" value="1"/>
</dbReference>
<dbReference type="PANTHER" id="PTHR43479:SF11">
    <property type="entry name" value="ACREF_ENVCD OPERON REPRESSOR-RELATED"/>
    <property type="match status" value="1"/>
</dbReference>
<protein>
    <submittedName>
        <fullName evidence="4">TetR/AcrR family transcriptional regulator</fullName>
    </submittedName>
</protein>
<dbReference type="SUPFAM" id="SSF46689">
    <property type="entry name" value="Homeodomain-like"/>
    <property type="match status" value="1"/>
</dbReference>
<sequence length="229" mass="26454">MRTQEDGAVGWRYTDPECRNKLVSKLLYPFKSGGFQQLRMDDVAKQMDISKATLYKYFSSKEEIVGIVVDLFIRRIIDLYKDYLGDSELPYPVRFQKSFPQTLLIANYGSEPFMNDLRDSLPELYEQVDAAIGARNESLKEFYEAGMEAKAFHRQNATLIVMQDELMCKQLVNPVVLMKNNLTLQNAICDYYRMRKLQLLTPEAHGSLDDSELQGKLEMLVKKIMFGMA</sequence>
<name>A0A841TSB7_9BACL</name>
<evidence type="ECO:0000256" key="2">
    <source>
        <dbReference type="PROSITE-ProRule" id="PRU00335"/>
    </source>
</evidence>
<gene>
    <name evidence="4" type="ORF">H7B90_04200</name>
</gene>
<dbReference type="Proteomes" id="UP000553776">
    <property type="component" value="Unassembled WGS sequence"/>
</dbReference>
<accession>A0A841TSB7</accession>
<reference evidence="4 5" key="1">
    <citation type="submission" date="2020-08" db="EMBL/GenBank/DDBJ databases">
        <title>Cohnella phylogeny.</title>
        <authorList>
            <person name="Dunlap C."/>
        </authorList>
    </citation>
    <scope>NUCLEOTIDE SEQUENCE [LARGE SCALE GENOMIC DNA]</scope>
    <source>
        <strain evidence="4 5">DSM 25239</strain>
    </source>
</reference>
<evidence type="ECO:0000313" key="4">
    <source>
        <dbReference type="EMBL" id="MBB6690599.1"/>
    </source>
</evidence>